<protein>
    <submittedName>
        <fullName evidence="1">Uncharacterized protein</fullName>
    </submittedName>
</protein>
<gene>
    <name evidence="1" type="ORF">Tco_0954325</name>
</gene>
<evidence type="ECO:0000313" key="2">
    <source>
        <dbReference type="Proteomes" id="UP001151760"/>
    </source>
</evidence>
<sequence length="273" mass="31244">MDDPDIIMVEYIQLEAEKARRRGQEFNWETSTYGKVRYFKDINYFKDFENEFPSIVYKDALTSEPKISSEPTISARHVKKVDYDFKISFDESNDEDYTFTYDKNSFSYKLISLNDLELDLGNDDDKIDIKQSSGDISIEPLPNVISLVLLSLVWTLLILLGSKEMATDGLRAYWADSLREIATNADLRDYWSRISSDGEVRHLRRHAEGEAKGGGPRMSGGHFVARLAKHFRLITEERLRGLTVVVRVDIDELADHEILEEGIQVDPAPAQAP</sequence>
<evidence type="ECO:0000313" key="1">
    <source>
        <dbReference type="EMBL" id="GJT45610.1"/>
    </source>
</evidence>
<keyword evidence="2" id="KW-1185">Reference proteome</keyword>
<dbReference type="EMBL" id="BQNB010015916">
    <property type="protein sequence ID" value="GJT45610.1"/>
    <property type="molecule type" value="Genomic_DNA"/>
</dbReference>
<proteinExistence type="predicted"/>
<comment type="caution">
    <text evidence="1">The sequence shown here is derived from an EMBL/GenBank/DDBJ whole genome shotgun (WGS) entry which is preliminary data.</text>
</comment>
<reference evidence="1" key="2">
    <citation type="submission" date="2022-01" db="EMBL/GenBank/DDBJ databases">
        <authorList>
            <person name="Yamashiro T."/>
            <person name="Shiraishi A."/>
            <person name="Satake H."/>
            <person name="Nakayama K."/>
        </authorList>
    </citation>
    <scope>NUCLEOTIDE SEQUENCE</scope>
</reference>
<name>A0ABQ5E2F6_9ASTR</name>
<reference evidence="1" key="1">
    <citation type="journal article" date="2022" name="Int. J. Mol. Sci.">
        <title>Draft Genome of Tanacetum Coccineum: Genomic Comparison of Closely Related Tanacetum-Family Plants.</title>
        <authorList>
            <person name="Yamashiro T."/>
            <person name="Shiraishi A."/>
            <person name="Nakayama K."/>
            <person name="Satake H."/>
        </authorList>
    </citation>
    <scope>NUCLEOTIDE SEQUENCE</scope>
</reference>
<accession>A0ABQ5E2F6</accession>
<organism evidence="1 2">
    <name type="scientific">Tanacetum coccineum</name>
    <dbReference type="NCBI Taxonomy" id="301880"/>
    <lineage>
        <taxon>Eukaryota</taxon>
        <taxon>Viridiplantae</taxon>
        <taxon>Streptophyta</taxon>
        <taxon>Embryophyta</taxon>
        <taxon>Tracheophyta</taxon>
        <taxon>Spermatophyta</taxon>
        <taxon>Magnoliopsida</taxon>
        <taxon>eudicotyledons</taxon>
        <taxon>Gunneridae</taxon>
        <taxon>Pentapetalae</taxon>
        <taxon>asterids</taxon>
        <taxon>campanulids</taxon>
        <taxon>Asterales</taxon>
        <taxon>Asteraceae</taxon>
        <taxon>Asteroideae</taxon>
        <taxon>Anthemideae</taxon>
        <taxon>Anthemidinae</taxon>
        <taxon>Tanacetum</taxon>
    </lineage>
</organism>
<dbReference type="Proteomes" id="UP001151760">
    <property type="component" value="Unassembled WGS sequence"/>
</dbReference>